<geneLocation type="mitochondrion" evidence="2"/>
<keyword evidence="1" id="KW-0732">Signal</keyword>
<keyword evidence="2" id="KW-0496">Mitochondrion</keyword>
<name>A0A1Y0B397_9LAMI</name>
<organism evidence="2">
    <name type="scientific">Utricularia reniformis</name>
    <dbReference type="NCBI Taxonomy" id="192314"/>
    <lineage>
        <taxon>Eukaryota</taxon>
        <taxon>Viridiplantae</taxon>
        <taxon>Streptophyta</taxon>
        <taxon>Embryophyta</taxon>
        <taxon>Tracheophyta</taxon>
        <taxon>Spermatophyta</taxon>
        <taxon>Magnoliopsida</taxon>
        <taxon>eudicotyledons</taxon>
        <taxon>Gunneridae</taxon>
        <taxon>Pentapetalae</taxon>
        <taxon>asterids</taxon>
        <taxon>lamiids</taxon>
        <taxon>Lamiales</taxon>
        <taxon>Lentibulariaceae</taxon>
        <taxon>Utricularia</taxon>
    </lineage>
</organism>
<dbReference type="EMBL" id="KY774314">
    <property type="protein sequence ID" value="ART31915.1"/>
    <property type="molecule type" value="Genomic_DNA"/>
</dbReference>
<accession>A0A1Y0B397</accession>
<dbReference type="PROSITE" id="PS51257">
    <property type="entry name" value="PROKAR_LIPOPROTEIN"/>
    <property type="match status" value="1"/>
</dbReference>
<reference evidence="2" key="1">
    <citation type="submission" date="2017-03" db="EMBL/GenBank/DDBJ databases">
        <title>The mitochondrial genome of the carnivorous plant Utricularia reniformis (Lentibulariaceae): structure, comparative analysis and evolutionary landmarks.</title>
        <authorList>
            <person name="Silva S.R."/>
            <person name="Alvarenga D.O."/>
            <person name="Michael T.P."/>
            <person name="Miranda V.F.O."/>
            <person name="Varani A.M."/>
        </authorList>
    </citation>
    <scope>NUCLEOTIDE SEQUENCE</scope>
</reference>
<gene>
    <name evidence="2" type="ORF">AEK19_MT1738</name>
</gene>
<evidence type="ECO:0008006" key="3">
    <source>
        <dbReference type="Google" id="ProtNLM"/>
    </source>
</evidence>
<evidence type="ECO:0000313" key="2">
    <source>
        <dbReference type="EMBL" id="ART31915.1"/>
    </source>
</evidence>
<proteinExistence type="predicted"/>
<protein>
    <recommendedName>
        <fullName evidence="3">Lipoprotein</fullName>
    </recommendedName>
</protein>
<feature type="signal peptide" evidence="1">
    <location>
        <begin position="1"/>
        <end position="22"/>
    </location>
</feature>
<dbReference type="AlphaFoldDB" id="A0A1Y0B397"/>
<evidence type="ECO:0000256" key="1">
    <source>
        <dbReference type="SAM" id="SignalP"/>
    </source>
</evidence>
<sequence length="39" mass="4269">MRERAVRFLSVLSLLSLTGCHGSVAPLTCPKSIPRSKKE</sequence>
<feature type="chain" id="PRO_5013321975" description="Lipoprotein" evidence="1">
    <location>
        <begin position="23"/>
        <end position="39"/>
    </location>
</feature>